<dbReference type="InterPro" id="IPR016468">
    <property type="entry name" value="C/EBP_chordates"/>
</dbReference>
<evidence type="ECO:0000256" key="8">
    <source>
        <dbReference type="PIRNR" id="PIRNR005879"/>
    </source>
</evidence>
<comment type="similarity">
    <text evidence="2 8">Belongs to the bZIP family. C/EBP subfamily.</text>
</comment>
<evidence type="ECO:0000256" key="9">
    <source>
        <dbReference type="SAM" id="MobiDB-lite"/>
    </source>
</evidence>
<feature type="compositionally biased region" description="Basic and acidic residues" evidence="9">
    <location>
        <begin position="1"/>
        <end position="13"/>
    </location>
</feature>
<feature type="compositionally biased region" description="Pro residues" evidence="9">
    <location>
        <begin position="146"/>
        <end position="156"/>
    </location>
</feature>
<dbReference type="Gene3D" id="1.20.5.170">
    <property type="match status" value="1"/>
</dbReference>
<dbReference type="GO" id="GO:0006351">
    <property type="term" value="P:DNA-templated transcription"/>
    <property type="evidence" value="ECO:0007669"/>
    <property type="project" value="InterPro"/>
</dbReference>
<feature type="compositionally biased region" description="Basic and acidic residues" evidence="9">
    <location>
        <begin position="181"/>
        <end position="197"/>
    </location>
</feature>
<dbReference type="Pfam" id="PF07716">
    <property type="entry name" value="bZIP_2"/>
    <property type="match status" value="1"/>
</dbReference>
<sequence>MESAHLYEAEPRLNHPQPQQHQQPHFGYREPPAAGDLSDLCDQESSIDISAYIDPATFNDEFLADLFHSSRSKQPAEYQYPPPPAAMYGCISYMDSKAEQRSLLIKQEPRDEGPHRSSIYPGGPSPHLQYQVAHCAQTTMHLQPGHPTPPPTPVPSPQHHRAAVKRPHSPETNRSGSRSKKTLDKGSSEYRVRRERNNIAVRKSRDKAKQRNAETQQRVLELSTDNERLRKRVEQLTRELDALRGLFRQLPETSLLKAMGTNCV</sequence>
<gene>
    <name evidence="11" type="ORF">NDU88_003084</name>
</gene>
<feature type="compositionally biased region" description="Basic residues" evidence="9">
    <location>
        <begin position="158"/>
        <end position="167"/>
    </location>
</feature>
<evidence type="ECO:0000256" key="4">
    <source>
        <dbReference type="ARBA" id="ARBA00023125"/>
    </source>
</evidence>
<evidence type="ECO:0000313" key="11">
    <source>
        <dbReference type="EMBL" id="KAJ1082923.1"/>
    </source>
</evidence>
<name>A0AAV7L0V1_PLEWA</name>
<dbReference type="FunFam" id="1.20.5.170:FF:000028">
    <property type="entry name" value="CCAAT/enhancer-binding protein beta"/>
    <property type="match status" value="1"/>
</dbReference>
<keyword evidence="3 8" id="KW-0805">Transcription regulation</keyword>
<feature type="compositionally biased region" description="Low complexity" evidence="9">
    <location>
        <begin position="15"/>
        <end position="25"/>
    </location>
</feature>
<evidence type="ECO:0000313" key="12">
    <source>
        <dbReference type="Proteomes" id="UP001066276"/>
    </source>
</evidence>
<comment type="subcellular location">
    <subcellularLocation>
        <location evidence="1 8">Nucleus</location>
    </subcellularLocation>
</comment>
<dbReference type="PANTHER" id="PTHR23334:SF5">
    <property type="entry name" value="CCAAT_ENHANCER-BINDING PROTEIN ALPHA"/>
    <property type="match status" value="1"/>
</dbReference>
<dbReference type="PANTHER" id="PTHR23334">
    <property type="entry name" value="CCAAT/ENHANCER BINDING PROTEIN"/>
    <property type="match status" value="1"/>
</dbReference>
<keyword evidence="6 8" id="KW-0804">Transcription</keyword>
<organism evidence="11 12">
    <name type="scientific">Pleurodeles waltl</name>
    <name type="common">Iberian ribbed newt</name>
    <dbReference type="NCBI Taxonomy" id="8319"/>
    <lineage>
        <taxon>Eukaryota</taxon>
        <taxon>Metazoa</taxon>
        <taxon>Chordata</taxon>
        <taxon>Craniata</taxon>
        <taxon>Vertebrata</taxon>
        <taxon>Euteleostomi</taxon>
        <taxon>Amphibia</taxon>
        <taxon>Batrachia</taxon>
        <taxon>Caudata</taxon>
        <taxon>Salamandroidea</taxon>
        <taxon>Salamandridae</taxon>
        <taxon>Pleurodelinae</taxon>
        <taxon>Pleurodeles</taxon>
    </lineage>
</organism>
<dbReference type="InterPro" id="IPR031106">
    <property type="entry name" value="C/EBP"/>
</dbReference>
<keyword evidence="5 8" id="KW-0010">Activator</keyword>
<dbReference type="GO" id="GO:0030099">
    <property type="term" value="P:myeloid cell differentiation"/>
    <property type="evidence" value="ECO:0007669"/>
    <property type="project" value="TreeGrafter"/>
</dbReference>
<keyword evidence="4 8" id="KW-0238">DNA-binding</keyword>
<feature type="region of interest" description="Disordered" evidence="9">
    <location>
        <begin position="1"/>
        <end position="39"/>
    </location>
</feature>
<dbReference type="CDD" id="cd14712">
    <property type="entry name" value="bZIP_CEBPB"/>
    <property type="match status" value="1"/>
</dbReference>
<feature type="domain" description="BZIP" evidence="10">
    <location>
        <begin position="187"/>
        <end position="250"/>
    </location>
</feature>
<protein>
    <recommendedName>
        <fullName evidence="8">CCAAT/enhancer-binding protein</fullName>
    </recommendedName>
</protein>
<accession>A0AAV7L0V1</accession>
<feature type="region of interest" description="Disordered" evidence="9">
    <location>
        <begin position="108"/>
        <end position="128"/>
    </location>
</feature>
<dbReference type="SMART" id="SM00338">
    <property type="entry name" value="BRLZ"/>
    <property type="match status" value="1"/>
</dbReference>
<feature type="region of interest" description="Disordered" evidence="9">
    <location>
        <begin position="140"/>
        <end position="216"/>
    </location>
</feature>
<dbReference type="InterPro" id="IPR004827">
    <property type="entry name" value="bZIP"/>
</dbReference>
<dbReference type="AlphaFoldDB" id="A0AAV7L0V1"/>
<evidence type="ECO:0000256" key="3">
    <source>
        <dbReference type="ARBA" id="ARBA00023015"/>
    </source>
</evidence>
<evidence type="ECO:0000256" key="5">
    <source>
        <dbReference type="ARBA" id="ARBA00023159"/>
    </source>
</evidence>
<keyword evidence="7 8" id="KW-0539">Nucleus</keyword>
<keyword evidence="12" id="KW-1185">Reference proteome</keyword>
<evidence type="ECO:0000256" key="7">
    <source>
        <dbReference type="ARBA" id="ARBA00023242"/>
    </source>
</evidence>
<dbReference type="GO" id="GO:0000981">
    <property type="term" value="F:DNA-binding transcription factor activity, RNA polymerase II-specific"/>
    <property type="evidence" value="ECO:0007669"/>
    <property type="project" value="TreeGrafter"/>
</dbReference>
<dbReference type="PROSITE" id="PS50217">
    <property type="entry name" value="BZIP"/>
    <property type="match status" value="1"/>
</dbReference>
<evidence type="ECO:0000256" key="2">
    <source>
        <dbReference type="ARBA" id="ARBA00006951"/>
    </source>
</evidence>
<evidence type="ECO:0000259" key="10">
    <source>
        <dbReference type="PROSITE" id="PS50217"/>
    </source>
</evidence>
<dbReference type="EMBL" id="JANPWB010000016">
    <property type="protein sequence ID" value="KAJ1082923.1"/>
    <property type="molecule type" value="Genomic_DNA"/>
</dbReference>
<dbReference type="InterPro" id="IPR046347">
    <property type="entry name" value="bZIP_sf"/>
</dbReference>
<evidence type="ECO:0000256" key="6">
    <source>
        <dbReference type="ARBA" id="ARBA00023163"/>
    </source>
</evidence>
<dbReference type="GO" id="GO:0005634">
    <property type="term" value="C:nucleus"/>
    <property type="evidence" value="ECO:0007669"/>
    <property type="project" value="UniProtKB-SubCell"/>
</dbReference>
<dbReference type="GO" id="GO:0000978">
    <property type="term" value="F:RNA polymerase II cis-regulatory region sequence-specific DNA binding"/>
    <property type="evidence" value="ECO:0007669"/>
    <property type="project" value="TreeGrafter"/>
</dbReference>
<evidence type="ECO:0000256" key="1">
    <source>
        <dbReference type="ARBA" id="ARBA00004123"/>
    </source>
</evidence>
<dbReference type="Proteomes" id="UP001066276">
    <property type="component" value="Chromosome 12"/>
</dbReference>
<dbReference type="PIRSF" id="PIRSF005879">
    <property type="entry name" value="CCAAT/enhancer-binding"/>
    <property type="match status" value="1"/>
</dbReference>
<reference evidence="11" key="1">
    <citation type="journal article" date="2022" name="bioRxiv">
        <title>Sequencing and chromosome-scale assembly of the giantPleurodeles waltlgenome.</title>
        <authorList>
            <person name="Brown T."/>
            <person name="Elewa A."/>
            <person name="Iarovenko S."/>
            <person name="Subramanian E."/>
            <person name="Araus A.J."/>
            <person name="Petzold A."/>
            <person name="Susuki M."/>
            <person name="Suzuki K.-i.T."/>
            <person name="Hayashi T."/>
            <person name="Toyoda A."/>
            <person name="Oliveira C."/>
            <person name="Osipova E."/>
            <person name="Leigh N.D."/>
            <person name="Simon A."/>
            <person name="Yun M.H."/>
        </authorList>
    </citation>
    <scope>NUCLEOTIDE SEQUENCE</scope>
    <source>
        <strain evidence="11">20211129_DDA</strain>
        <tissue evidence="11">Liver</tissue>
    </source>
</reference>
<dbReference type="SUPFAM" id="SSF57959">
    <property type="entry name" value="Leucine zipper domain"/>
    <property type="match status" value="1"/>
</dbReference>
<comment type="caution">
    <text evidence="11">The sequence shown here is derived from an EMBL/GenBank/DDBJ whole genome shotgun (WGS) entry which is preliminary data.</text>
</comment>
<proteinExistence type="inferred from homology"/>